<dbReference type="PANTHER" id="PTHR22939">
    <property type="entry name" value="SERINE PROTEASE FAMILY S1C HTRA-RELATED"/>
    <property type="match status" value="1"/>
</dbReference>
<dbReference type="SMART" id="SM00228">
    <property type="entry name" value="PDZ"/>
    <property type="match status" value="1"/>
</dbReference>
<dbReference type="Gene3D" id="2.30.42.10">
    <property type="match status" value="1"/>
</dbReference>
<dbReference type="InterPro" id="IPR036034">
    <property type="entry name" value="PDZ_sf"/>
</dbReference>
<dbReference type="GO" id="GO:0012501">
    <property type="term" value="P:programmed cell death"/>
    <property type="evidence" value="ECO:0007669"/>
    <property type="project" value="TreeGrafter"/>
</dbReference>
<name>A0A672GJC2_SALFA</name>
<dbReference type="Proteomes" id="UP000472267">
    <property type="component" value="Chromosome 12"/>
</dbReference>
<dbReference type="SUPFAM" id="SSF50156">
    <property type="entry name" value="PDZ domain-like"/>
    <property type="match status" value="1"/>
</dbReference>
<evidence type="ECO:0000259" key="2">
    <source>
        <dbReference type="PROSITE" id="PS50106"/>
    </source>
</evidence>
<reference evidence="3" key="1">
    <citation type="submission" date="2019-06" db="EMBL/GenBank/DDBJ databases">
        <authorList>
            <consortium name="Wellcome Sanger Institute Data Sharing"/>
        </authorList>
    </citation>
    <scope>NUCLEOTIDE SEQUENCE [LARGE SCALE GENOMIC DNA]</scope>
</reference>
<dbReference type="PANTHER" id="PTHR22939:SF105">
    <property type="entry name" value="SERINE PROTEASE HTRA4"/>
    <property type="match status" value="1"/>
</dbReference>
<dbReference type="SUPFAM" id="SSF50494">
    <property type="entry name" value="Trypsin-like serine proteases"/>
    <property type="match status" value="1"/>
</dbReference>
<feature type="domain" description="PDZ" evidence="2">
    <location>
        <begin position="79"/>
        <end position="175"/>
    </location>
</feature>
<evidence type="ECO:0000313" key="4">
    <source>
        <dbReference type="Proteomes" id="UP000472267"/>
    </source>
</evidence>
<dbReference type="GO" id="GO:0004252">
    <property type="term" value="F:serine-type endopeptidase activity"/>
    <property type="evidence" value="ECO:0007669"/>
    <property type="project" value="TreeGrafter"/>
</dbReference>
<sequence>VGSPFSLQNTVTTGIVSTAHRNGMELGFTDSDMDYIQTDAIINDGDVIGINTLKVTAGISFAIPVDRIRRFLAESYNRQVSGKSTTKKKMIGVRMMPLTPSLIKDFKTREPEFPDVSSGVYIYEVLPGTAASRYAGMMNHDVIVSINKRAVHTTQDVTDAVQSGTALSVLVRRKDGDHMVPESSAGTTMKYFLRCRRRFPVIQVKRTH</sequence>
<dbReference type="Ensembl" id="ENSSFAT00005017717.1">
    <property type="protein sequence ID" value="ENSSFAP00005017055.1"/>
    <property type="gene ID" value="ENSSFAG00005008708.1"/>
</dbReference>
<evidence type="ECO:0000256" key="1">
    <source>
        <dbReference type="ARBA" id="ARBA00010541"/>
    </source>
</evidence>
<gene>
    <name evidence="3" type="primary">htra4</name>
</gene>
<accession>A0A672GJC2</accession>
<comment type="similarity">
    <text evidence="1">Belongs to the peptidase S1C family.</text>
</comment>
<dbReference type="GO" id="GO:0043065">
    <property type="term" value="P:positive regulation of apoptotic process"/>
    <property type="evidence" value="ECO:0007669"/>
    <property type="project" value="TreeGrafter"/>
</dbReference>
<keyword evidence="4" id="KW-1185">Reference proteome</keyword>
<protein>
    <submittedName>
        <fullName evidence="3">HtrA serine peptidase 4</fullName>
    </submittedName>
</protein>
<dbReference type="GO" id="GO:0006508">
    <property type="term" value="P:proteolysis"/>
    <property type="evidence" value="ECO:0007669"/>
    <property type="project" value="TreeGrafter"/>
</dbReference>
<reference evidence="3" key="3">
    <citation type="submission" date="2025-09" db="UniProtKB">
        <authorList>
            <consortium name="Ensembl"/>
        </authorList>
    </citation>
    <scope>IDENTIFICATION</scope>
</reference>
<proteinExistence type="inferred from homology"/>
<organism evidence="3 4">
    <name type="scientific">Salarias fasciatus</name>
    <name type="common">Jewelled blenny</name>
    <name type="synonym">Blennius fasciatus</name>
    <dbReference type="NCBI Taxonomy" id="181472"/>
    <lineage>
        <taxon>Eukaryota</taxon>
        <taxon>Metazoa</taxon>
        <taxon>Chordata</taxon>
        <taxon>Craniata</taxon>
        <taxon>Vertebrata</taxon>
        <taxon>Euteleostomi</taxon>
        <taxon>Actinopterygii</taxon>
        <taxon>Neopterygii</taxon>
        <taxon>Teleostei</taxon>
        <taxon>Neoteleostei</taxon>
        <taxon>Acanthomorphata</taxon>
        <taxon>Ovalentaria</taxon>
        <taxon>Blenniimorphae</taxon>
        <taxon>Blenniiformes</taxon>
        <taxon>Blennioidei</taxon>
        <taxon>Blenniidae</taxon>
        <taxon>Salariinae</taxon>
        <taxon>Salarias</taxon>
    </lineage>
</organism>
<dbReference type="AlphaFoldDB" id="A0A672GJC2"/>
<dbReference type="Gene3D" id="2.40.10.120">
    <property type="match status" value="1"/>
</dbReference>
<reference evidence="3" key="2">
    <citation type="submission" date="2025-08" db="UniProtKB">
        <authorList>
            <consortium name="Ensembl"/>
        </authorList>
    </citation>
    <scope>IDENTIFICATION</scope>
</reference>
<dbReference type="InterPro" id="IPR009003">
    <property type="entry name" value="Peptidase_S1_PA"/>
</dbReference>
<dbReference type="PROSITE" id="PS50106">
    <property type="entry name" value="PDZ"/>
    <property type="match status" value="1"/>
</dbReference>
<dbReference type="InterPro" id="IPR001478">
    <property type="entry name" value="PDZ"/>
</dbReference>
<evidence type="ECO:0000313" key="3">
    <source>
        <dbReference type="Ensembl" id="ENSSFAP00005017055.1"/>
    </source>
</evidence>